<dbReference type="GeneTree" id="ENSGT00400000023306"/>
<evidence type="ECO:0000313" key="9">
    <source>
        <dbReference type="Proteomes" id="UP000694564"/>
    </source>
</evidence>
<dbReference type="PANTHER" id="PTHR39411:SF1">
    <property type="entry name" value="BETA-DEFENSIN 113"/>
    <property type="match status" value="1"/>
</dbReference>
<keyword evidence="3 6" id="KW-0964">Secreted</keyword>
<feature type="domain" description="Beta-defensin" evidence="7">
    <location>
        <begin position="35"/>
        <end position="63"/>
    </location>
</feature>
<organism evidence="8 9">
    <name type="scientific">Sciurus vulgaris</name>
    <name type="common">Eurasian red squirrel</name>
    <dbReference type="NCBI Taxonomy" id="55149"/>
    <lineage>
        <taxon>Eukaryota</taxon>
        <taxon>Metazoa</taxon>
        <taxon>Chordata</taxon>
        <taxon>Craniata</taxon>
        <taxon>Vertebrata</taxon>
        <taxon>Euteleostomi</taxon>
        <taxon>Mammalia</taxon>
        <taxon>Eutheria</taxon>
        <taxon>Euarchontoglires</taxon>
        <taxon>Glires</taxon>
        <taxon>Rodentia</taxon>
        <taxon>Sciuromorpha</taxon>
        <taxon>Sciuridae</taxon>
        <taxon>Sciurinae</taxon>
        <taxon>Sciurini</taxon>
        <taxon>Sciurus</taxon>
    </lineage>
</organism>
<comment type="subcellular location">
    <subcellularLocation>
        <location evidence="1 6">Secreted</location>
    </subcellularLocation>
</comment>
<feature type="chain" id="PRO_5034821958" description="Beta-defensin" evidence="6">
    <location>
        <begin position="17"/>
        <end position="80"/>
    </location>
</feature>
<keyword evidence="6" id="KW-0929">Antimicrobial</keyword>
<evidence type="ECO:0000256" key="3">
    <source>
        <dbReference type="ARBA" id="ARBA00022525"/>
    </source>
</evidence>
<evidence type="ECO:0000256" key="5">
    <source>
        <dbReference type="ARBA" id="ARBA00023157"/>
    </source>
</evidence>
<dbReference type="PANTHER" id="PTHR39411">
    <property type="entry name" value="BETA-DEFENSIN 113"/>
    <property type="match status" value="1"/>
</dbReference>
<keyword evidence="4 6" id="KW-0732">Signal</keyword>
<dbReference type="InterPro" id="IPR025933">
    <property type="entry name" value="Beta_defensin_dom"/>
</dbReference>
<keyword evidence="6" id="KW-0044">Antibiotic</keyword>
<dbReference type="Proteomes" id="UP000694564">
    <property type="component" value="Chromosome 7"/>
</dbReference>
<dbReference type="GO" id="GO:0042742">
    <property type="term" value="P:defense response to bacterium"/>
    <property type="evidence" value="ECO:0007669"/>
    <property type="project" value="UniProtKB-UniRule"/>
</dbReference>
<evidence type="ECO:0000313" key="8">
    <source>
        <dbReference type="Ensembl" id="ENSSVLP00005013017.1"/>
    </source>
</evidence>
<proteinExistence type="inferred from homology"/>
<dbReference type="Ensembl" id="ENSSVLT00005014417.1">
    <property type="protein sequence ID" value="ENSSVLP00005013017.1"/>
    <property type="gene ID" value="ENSSVLG00005010331.1"/>
</dbReference>
<keyword evidence="5" id="KW-1015">Disulfide bond</keyword>
<comment type="similarity">
    <text evidence="2 6">Belongs to the beta-defensin family.</text>
</comment>
<reference evidence="8" key="2">
    <citation type="submission" date="2025-09" db="UniProtKB">
        <authorList>
            <consortium name="Ensembl"/>
        </authorList>
    </citation>
    <scope>IDENTIFICATION</scope>
</reference>
<keyword evidence="6" id="KW-0211">Defensin</keyword>
<gene>
    <name evidence="8" type="primary">DEFB113</name>
</gene>
<evidence type="ECO:0000256" key="4">
    <source>
        <dbReference type="ARBA" id="ARBA00022729"/>
    </source>
</evidence>
<evidence type="ECO:0000256" key="6">
    <source>
        <dbReference type="RuleBase" id="RU231113"/>
    </source>
</evidence>
<accession>A0A8D2CQW0</accession>
<evidence type="ECO:0000256" key="2">
    <source>
        <dbReference type="ARBA" id="ARBA00007371"/>
    </source>
</evidence>
<evidence type="ECO:0000256" key="1">
    <source>
        <dbReference type="ARBA" id="ARBA00004613"/>
    </source>
</evidence>
<dbReference type="GO" id="GO:0045087">
    <property type="term" value="P:innate immune response"/>
    <property type="evidence" value="ECO:0007669"/>
    <property type="project" value="InterPro"/>
</dbReference>
<feature type="signal peptide" evidence="6">
    <location>
        <begin position="1"/>
        <end position="16"/>
    </location>
</feature>
<dbReference type="AlphaFoldDB" id="A0A8D2CQW0"/>
<keyword evidence="9" id="KW-1185">Reference proteome</keyword>
<dbReference type="Pfam" id="PF13841">
    <property type="entry name" value="Defensin_beta_2"/>
    <property type="match status" value="1"/>
</dbReference>
<reference evidence="8" key="1">
    <citation type="submission" date="2025-08" db="UniProtKB">
        <authorList>
            <consortium name="Ensembl"/>
        </authorList>
    </citation>
    <scope>IDENTIFICATION</scope>
</reference>
<comment type="function">
    <text evidence="6">Has antibacterial activity.</text>
</comment>
<evidence type="ECO:0000259" key="7">
    <source>
        <dbReference type="Pfam" id="PF13841"/>
    </source>
</evidence>
<protein>
    <recommendedName>
        <fullName evidence="6">Beta-defensin</fullName>
    </recommendedName>
</protein>
<dbReference type="GO" id="GO:0005576">
    <property type="term" value="C:extracellular region"/>
    <property type="evidence" value="ECO:0007669"/>
    <property type="project" value="UniProtKB-SubCell"/>
</dbReference>
<name>A0A8D2CQW0_SCIVU</name>
<sequence length="80" mass="9690">MKIFFIFLVFVFTVLGHKKSVPEQKIRDDIERKNKCDLVLGVCKPECNSWEYIFNYCDAEPCCVIREYRLRIMSELMQRY</sequence>